<dbReference type="RefSeq" id="WP_227871479.1">
    <property type="nucleotide sequence ID" value="NZ_BDOQ01000013.1"/>
</dbReference>
<sequence length="409" mass="46246">MKSAFQAETHGIVSTTPKPRTKPLRVLVVHNQYQQAGGEDAVVKDECALLEKNGVSVKLYRQHNRQIEDMPRLQVALDTIWSQRTVAEIGDLCERFRPDVIHAHNTFPLISPSLYFAAREHHVPVVQTLHNFRLFCAQAMFLRDGKICEDCIGTVPWRGVLHRCYRNSAVQSAVVVGMQGIHRALGSYRREVTRYIALNQFCRDKFIQAGLPGERISIKPNFVDLPPPSWQQRHGALFVGRLSQEKGISTLGEAAMLYPEAQLTVIGTGPEQPLIQGRRNIRLMGWQQPPAITQHMQQAAYLVMPSLWYENFPRTLVEAYACGLPVIASRLGAMAELVKDGVTGLLFDPGDANDLVKKMRWADSQPEAIQRMGWAARQEYEQKFTPETNFSQLMGIYGEAIRDRMGERE</sequence>
<dbReference type="PANTHER" id="PTHR45947">
    <property type="entry name" value="SULFOQUINOVOSYL TRANSFERASE SQD2"/>
    <property type="match status" value="1"/>
</dbReference>
<dbReference type="PANTHER" id="PTHR45947:SF13">
    <property type="entry name" value="TRANSFERASE"/>
    <property type="match status" value="1"/>
</dbReference>
<dbReference type="AlphaFoldDB" id="A0A2R5F9S0"/>
<evidence type="ECO:0008006" key="5">
    <source>
        <dbReference type="Google" id="ProtNLM"/>
    </source>
</evidence>
<feature type="domain" description="Glycosyl transferase family 1" evidence="1">
    <location>
        <begin position="236"/>
        <end position="378"/>
    </location>
</feature>
<dbReference type="InterPro" id="IPR001296">
    <property type="entry name" value="Glyco_trans_1"/>
</dbReference>
<protein>
    <recommendedName>
        <fullName evidence="5">Transferase</fullName>
    </recommendedName>
</protein>
<dbReference type="Proteomes" id="UP000245081">
    <property type="component" value="Unassembled WGS sequence"/>
</dbReference>
<gene>
    <name evidence="3" type="ORF">NMK_2581</name>
</gene>
<evidence type="ECO:0000313" key="3">
    <source>
        <dbReference type="EMBL" id="GBG14980.1"/>
    </source>
</evidence>
<feature type="domain" description="Glycosyltransferase subfamily 4-like N-terminal" evidence="2">
    <location>
        <begin position="42"/>
        <end position="225"/>
    </location>
</feature>
<dbReference type="InterPro" id="IPR028098">
    <property type="entry name" value="Glyco_trans_4-like_N"/>
</dbReference>
<reference evidence="3 4" key="1">
    <citation type="journal article" date="2018" name="Environ. Microbiol.">
        <title>Isolation and genomic characterization of Novimethylophilus kurashikiensis gen. nov. sp. nov., a new lanthanide-dependent methylotrophic species of Methylophilaceae.</title>
        <authorList>
            <person name="Lv H."/>
            <person name="Sahin N."/>
            <person name="Tani A."/>
        </authorList>
    </citation>
    <scope>NUCLEOTIDE SEQUENCE [LARGE SCALE GENOMIC DNA]</scope>
    <source>
        <strain evidence="3 4">La2-4</strain>
    </source>
</reference>
<dbReference type="Pfam" id="PF00534">
    <property type="entry name" value="Glycos_transf_1"/>
    <property type="match status" value="1"/>
</dbReference>
<dbReference type="GO" id="GO:0016757">
    <property type="term" value="F:glycosyltransferase activity"/>
    <property type="evidence" value="ECO:0007669"/>
    <property type="project" value="InterPro"/>
</dbReference>
<dbReference type="SUPFAM" id="SSF53756">
    <property type="entry name" value="UDP-Glycosyltransferase/glycogen phosphorylase"/>
    <property type="match status" value="1"/>
</dbReference>
<organism evidence="3 4">
    <name type="scientific">Novimethylophilus kurashikiensis</name>
    <dbReference type="NCBI Taxonomy" id="1825523"/>
    <lineage>
        <taxon>Bacteria</taxon>
        <taxon>Pseudomonadati</taxon>
        <taxon>Pseudomonadota</taxon>
        <taxon>Betaproteobacteria</taxon>
        <taxon>Nitrosomonadales</taxon>
        <taxon>Methylophilaceae</taxon>
        <taxon>Novimethylophilus</taxon>
    </lineage>
</organism>
<name>A0A2R5F9S0_9PROT</name>
<evidence type="ECO:0000259" key="2">
    <source>
        <dbReference type="Pfam" id="PF13439"/>
    </source>
</evidence>
<keyword evidence="4" id="KW-1185">Reference proteome</keyword>
<dbReference type="EMBL" id="BDOQ01000013">
    <property type="protein sequence ID" value="GBG14980.1"/>
    <property type="molecule type" value="Genomic_DNA"/>
</dbReference>
<proteinExistence type="predicted"/>
<comment type="caution">
    <text evidence="3">The sequence shown here is derived from an EMBL/GenBank/DDBJ whole genome shotgun (WGS) entry which is preliminary data.</text>
</comment>
<dbReference type="Pfam" id="PF13439">
    <property type="entry name" value="Glyco_transf_4"/>
    <property type="match status" value="1"/>
</dbReference>
<dbReference type="CDD" id="cd03801">
    <property type="entry name" value="GT4_PimA-like"/>
    <property type="match status" value="1"/>
</dbReference>
<evidence type="ECO:0000259" key="1">
    <source>
        <dbReference type="Pfam" id="PF00534"/>
    </source>
</evidence>
<evidence type="ECO:0000313" key="4">
    <source>
        <dbReference type="Proteomes" id="UP000245081"/>
    </source>
</evidence>
<dbReference type="InterPro" id="IPR050194">
    <property type="entry name" value="Glycosyltransferase_grp1"/>
</dbReference>
<accession>A0A2R5F9S0</accession>
<dbReference type="Gene3D" id="3.40.50.2000">
    <property type="entry name" value="Glycogen Phosphorylase B"/>
    <property type="match status" value="2"/>
</dbReference>